<dbReference type="RefSeq" id="WP_146506143.1">
    <property type="nucleotide sequence ID" value="NZ_SJPG01000001.1"/>
</dbReference>
<dbReference type="OrthoDB" id="176168at2"/>
<proteinExistence type="predicted"/>
<reference evidence="2 3" key="1">
    <citation type="submission" date="2019-02" db="EMBL/GenBank/DDBJ databases">
        <title>Deep-cultivation of Planctomycetes and their phenomic and genomic characterization uncovers novel biology.</title>
        <authorList>
            <person name="Wiegand S."/>
            <person name="Jogler M."/>
            <person name="Boedeker C."/>
            <person name="Pinto D."/>
            <person name="Vollmers J."/>
            <person name="Rivas-Marin E."/>
            <person name="Kohn T."/>
            <person name="Peeters S.H."/>
            <person name="Heuer A."/>
            <person name="Rast P."/>
            <person name="Oberbeckmann S."/>
            <person name="Bunk B."/>
            <person name="Jeske O."/>
            <person name="Meyerdierks A."/>
            <person name="Storesund J.E."/>
            <person name="Kallscheuer N."/>
            <person name="Luecker S."/>
            <person name="Lage O.M."/>
            <person name="Pohl T."/>
            <person name="Merkel B.J."/>
            <person name="Hornburger P."/>
            <person name="Mueller R.-W."/>
            <person name="Bruemmer F."/>
            <person name="Labrenz M."/>
            <person name="Spormann A.M."/>
            <person name="Op Den Camp H."/>
            <person name="Overmann J."/>
            <person name="Amann R."/>
            <person name="Jetten M.S.M."/>
            <person name="Mascher T."/>
            <person name="Medema M.H."/>
            <person name="Devos D.P."/>
            <person name="Kaster A.-K."/>
            <person name="Ovreas L."/>
            <person name="Rohde M."/>
            <person name="Galperin M.Y."/>
            <person name="Jogler C."/>
        </authorList>
    </citation>
    <scope>NUCLEOTIDE SEQUENCE [LARGE SCALE GENOMIC DNA]</scope>
    <source>
        <strain evidence="2 3">Pan54</strain>
    </source>
</reference>
<dbReference type="PANTHER" id="PTHR33546:SF1">
    <property type="entry name" value="LARGE, MULTIFUNCTIONAL SECRETED PROTEIN"/>
    <property type="match status" value="1"/>
</dbReference>
<feature type="domain" description="3-keto-alpha-glucoside-1,2-lyase/3-keto-2-hydroxy-glucal hydratase" evidence="1">
    <location>
        <begin position="185"/>
        <end position="360"/>
    </location>
</feature>
<comment type="caution">
    <text evidence="2">The sequence shown here is derived from an EMBL/GenBank/DDBJ whole genome shotgun (WGS) entry which is preliminary data.</text>
</comment>
<dbReference type="EMBL" id="SJPG01000001">
    <property type="protein sequence ID" value="TWT64430.1"/>
    <property type="molecule type" value="Genomic_DNA"/>
</dbReference>
<sequence length="440" mass="49532">MAEWEKDLFLEIRCRLQKSCPAEGTSTVPYSKLFLTSCLTLGVISSTLAPELYAQKKPSPPATQDLSAVDSDFRYQGEYMGTLPDGENSFYRKKVGLQIVARGNGNFDAVLYDGGLPGDGWNDEPAERAIAQLNDDVVTATVGDYQIEVAGNIATFSTLDGKTLGEVRKYDRRSATIGLPAPADATVLFDGEKNDLWKNMNVTQDGLLEQGCETVDTFGDFTLHAEFRLPYKPLGEGQDRGNSGFYLQRRYEVQVLDSFGDMLEFNHCGAIYRIKAPDLNMCLPPLSWQTYDIDFRSARFDEEGNKTENMKIRVRQNGIVIHDAVEIESKTGAGKPEGPEPLTILLQDHGNPVRYRNIWLVNGDPFERESNEELTPVETYVDGHYRGRGRGFRSFNSAPRYPYAAEYWPYTWEYRYAPLAPPAPVYMVPNYDLPPYPYGF</sequence>
<gene>
    <name evidence="2" type="ORF">Pan54_51930</name>
</gene>
<dbReference type="GO" id="GO:0016787">
    <property type="term" value="F:hydrolase activity"/>
    <property type="evidence" value="ECO:0007669"/>
    <property type="project" value="InterPro"/>
</dbReference>
<dbReference type="InterPro" id="IPR010496">
    <property type="entry name" value="AL/BT2_dom"/>
</dbReference>
<dbReference type="Gene3D" id="2.60.120.560">
    <property type="entry name" value="Exo-inulinase, domain 1"/>
    <property type="match status" value="1"/>
</dbReference>
<evidence type="ECO:0000313" key="2">
    <source>
        <dbReference type="EMBL" id="TWT64430.1"/>
    </source>
</evidence>
<evidence type="ECO:0000259" key="1">
    <source>
        <dbReference type="Pfam" id="PF06439"/>
    </source>
</evidence>
<dbReference type="PANTHER" id="PTHR33546">
    <property type="entry name" value="LARGE, MULTIFUNCTIONAL SECRETED PROTEIN-RELATED"/>
    <property type="match status" value="1"/>
</dbReference>
<name>A0A5C5XN99_9PLAN</name>
<evidence type="ECO:0000313" key="3">
    <source>
        <dbReference type="Proteomes" id="UP000316095"/>
    </source>
</evidence>
<dbReference type="Proteomes" id="UP000316095">
    <property type="component" value="Unassembled WGS sequence"/>
</dbReference>
<accession>A0A5C5XN99</accession>
<dbReference type="AlphaFoldDB" id="A0A5C5XN99"/>
<organism evidence="2 3">
    <name type="scientific">Rubinisphaera italica</name>
    <dbReference type="NCBI Taxonomy" id="2527969"/>
    <lineage>
        <taxon>Bacteria</taxon>
        <taxon>Pseudomonadati</taxon>
        <taxon>Planctomycetota</taxon>
        <taxon>Planctomycetia</taxon>
        <taxon>Planctomycetales</taxon>
        <taxon>Planctomycetaceae</taxon>
        <taxon>Rubinisphaera</taxon>
    </lineage>
</organism>
<dbReference type="Pfam" id="PF06439">
    <property type="entry name" value="3keto-disac_hyd"/>
    <property type="match status" value="1"/>
</dbReference>
<keyword evidence="3" id="KW-1185">Reference proteome</keyword>
<protein>
    <recommendedName>
        <fullName evidence="1">3-keto-alpha-glucoside-1,2-lyase/3-keto-2-hydroxy-glucal hydratase domain-containing protein</fullName>
    </recommendedName>
</protein>